<dbReference type="InterPro" id="IPR052380">
    <property type="entry name" value="Viral_DNA_packaging_terminase"/>
</dbReference>
<dbReference type="Pfam" id="PF17289">
    <property type="entry name" value="Terminase_6C"/>
    <property type="match status" value="1"/>
</dbReference>
<dbReference type="Gene3D" id="3.40.50.300">
    <property type="entry name" value="P-loop containing nucleotide triphosphate hydrolases"/>
    <property type="match status" value="1"/>
</dbReference>
<feature type="domain" description="Terminase large subunit gp17-like C-terminal" evidence="3">
    <location>
        <begin position="312"/>
        <end position="458"/>
    </location>
</feature>
<dbReference type="Gene3D" id="3.30.420.240">
    <property type="match status" value="1"/>
</dbReference>
<name>A0A845AVB0_9SPHN</name>
<evidence type="ECO:0000313" key="4">
    <source>
        <dbReference type="EMBL" id="MXP42971.1"/>
    </source>
</evidence>
<dbReference type="InterPro" id="IPR035421">
    <property type="entry name" value="Terminase_6C"/>
</dbReference>
<organism evidence="4 5">
    <name type="scientific">Allopontixanthobacter sediminis</name>
    <dbReference type="NCBI Taxonomy" id="1689985"/>
    <lineage>
        <taxon>Bacteria</taxon>
        <taxon>Pseudomonadati</taxon>
        <taxon>Pseudomonadota</taxon>
        <taxon>Alphaproteobacteria</taxon>
        <taxon>Sphingomonadales</taxon>
        <taxon>Erythrobacteraceae</taxon>
        <taxon>Allopontixanthobacter</taxon>
    </lineage>
</organism>
<dbReference type="InterPro" id="IPR027417">
    <property type="entry name" value="P-loop_NTPase"/>
</dbReference>
<keyword evidence="5" id="KW-1185">Reference proteome</keyword>
<evidence type="ECO:0000256" key="1">
    <source>
        <dbReference type="ARBA" id="ARBA00022612"/>
    </source>
</evidence>
<dbReference type="PANTHER" id="PTHR39184:SF1">
    <property type="entry name" value="PBSX PHAGE TERMINASE LARGE SUBUNIT"/>
    <property type="match status" value="1"/>
</dbReference>
<feature type="domain" description="Phage terminase large subunit N-terminal" evidence="2">
    <location>
        <begin position="61"/>
        <end position="267"/>
    </location>
</feature>
<protein>
    <submittedName>
        <fullName evidence="4">DNA-packaging protein</fullName>
    </submittedName>
</protein>
<dbReference type="Proteomes" id="UP000431922">
    <property type="component" value="Unassembled WGS sequence"/>
</dbReference>
<reference evidence="4 5" key="1">
    <citation type="submission" date="2019-12" db="EMBL/GenBank/DDBJ databases">
        <title>Genomic-based taxomic classification of the family Erythrobacteraceae.</title>
        <authorList>
            <person name="Xu L."/>
        </authorList>
    </citation>
    <scope>NUCLEOTIDE SEQUENCE [LARGE SCALE GENOMIC DNA]</scope>
    <source>
        <strain evidence="4 5">KCTC 42453</strain>
    </source>
</reference>
<keyword evidence="1" id="KW-1188">Viral release from host cell</keyword>
<dbReference type="OrthoDB" id="4519042at2"/>
<accession>A0A845AVB0</accession>
<proteinExistence type="predicted"/>
<evidence type="ECO:0000259" key="3">
    <source>
        <dbReference type="Pfam" id="PF17289"/>
    </source>
</evidence>
<dbReference type="InterPro" id="IPR035412">
    <property type="entry name" value="Terminase_L_N"/>
</dbReference>
<evidence type="ECO:0000259" key="2">
    <source>
        <dbReference type="Pfam" id="PF04466"/>
    </source>
</evidence>
<sequence>MRNWRRRSRPIPKVADTVLLERLALVREQDRRRQLKGQHSALFKRTEKQESQFDAVNGSARHVLAYGGSRSGKTFGFCEIVAERALQAPNSRHLIARLHNIDVRQSVMLDTWPKMMALAFPDVECVINKSDQFATFPNGSEVWFGGLDDKDRVEKILGKEFATIYVNESSQVAYETILTLRTRLAQSCTTAHGDRLPLKMLYDLNPTGRGHWSYREFVELVNPVDGRAINPESRAHIVLNPADNPHLPQEYLDELDELPDRQRQRFRDGKYLSEVPGALWSLTERDAEDGRKIPGIDQLRVHVMPAFKRVVIGVDPSGSDGTGGDIQGIVVVGLGVDDHAYVIADRSCRLSPEGWARTVAKAGEDFGADKVVAEKNYGGAMVESVLRAADLNMPVKLVNATRGKHIRAEPIGALYEQGRVHHIGAFSDLEEQMTMTTTTGYQGGGSPDRMDALVWALTELMLGKSRSYDLSTL</sequence>
<dbReference type="AlphaFoldDB" id="A0A845AVB0"/>
<gene>
    <name evidence="4" type="ORF">GRI65_00710</name>
</gene>
<dbReference type="EMBL" id="WTYL01000001">
    <property type="protein sequence ID" value="MXP42971.1"/>
    <property type="molecule type" value="Genomic_DNA"/>
</dbReference>
<evidence type="ECO:0000313" key="5">
    <source>
        <dbReference type="Proteomes" id="UP000431922"/>
    </source>
</evidence>
<dbReference type="PANTHER" id="PTHR39184">
    <property type="match status" value="1"/>
</dbReference>
<comment type="caution">
    <text evidence="4">The sequence shown here is derived from an EMBL/GenBank/DDBJ whole genome shotgun (WGS) entry which is preliminary data.</text>
</comment>
<dbReference type="Pfam" id="PF04466">
    <property type="entry name" value="Terminase_3"/>
    <property type="match status" value="1"/>
</dbReference>